<reference evidence="1 2" key="1">
    <citation type="submission" date="2021-07" db="EMBL/GenBank/DDBJ databases">
        <title>Genome data of Colletotrichum spaethianum.</title>
        <authorList>
            <person name="Utami Y.D."/>
            <person name="Hiruma K."/>
        </authorList>
    </citation>
    <scope>NUCLEOTIDE SEQUENCE [LARGE SCALE GENOMIC DNA]</scope>
    <source>
        <strain evidence="1 2">MAFF 242679</strain>
    </source>
</reference>
<keyword evidence="2" id="KW-1185">Reference proteome</keyword>
<evidence type="ECO:0000313" key="1">
    <source>
        <dbReference type="EMBL" id="GJC82339.1"/>
    </source>
</evidence>
<organism evidence="1 2">
    <name type="scientific">Colletotrichum liriopes</name>
    <dbReference type="NCBI Taxonomy" id="708192"/>
    <lineage>
        <taxon>Eukaryota</taxon>
        <taxon>Fungi</taxon>
        <taxon>Dikarya</taxon>
        <taxon>Ascomycota</taxon>
        <taxon>Pezizomycotina</taxon>
        <taxon>Sordariomycetes</taxon>
        <taxon>Hypocreomycetidae</taxon>
        <taxon>Glomerellales</taxon>
        <taxon>Glomerellaceae</taxon>
        <taxon>Colletotrichum</taxon>
        <taxon>Colletotrichum spaethianum species complex</taxon>
    </lineage>
</organism>
<protein>
    <submittedName>
        <fullName evidence="1">Uncharacterized protein</fullName>
    </submittedName>
</protein>
<name>A0AA37GKF9_9PEZI</name>
<dbReference type="EMBL" id="BPPX01000009">
    <property type="protein sequence ID" value="GJC82339.1"/>
    <property type="molecule type" value="Genomic_DNA"/>
</dbReference>
<sequence length="69" mass="7785">MPPVAQVSTLKAYTWIRARPSALERRSRPARNIGFESTLIRFEMHSAAASVFQLHKGDLKRQHCHGGRG</sequence>
<proteinExistence type="predicted"/>
<comment type="caution">
    <text evidence="1">The sequence shown here is derived from an EMBL/GenBank/DDBJ whole genome shotgun (WGS) entry which is preliminary data.</text>
</comment>
<accession>A0AA37GKF9</accession>
<gene>
    <name evidence="1" type="ORF">ColLi_05177</name>
</gene>
<dbReference type="Proteomes" id="UP001055172">
    <property type="component" value="Unassembled WGS sequence"/>
</dbReference>
<dbReference type="AlphaFoldDB" id="A0AA37GKF9"/>
<evidence type="ECO:0000313" key="2">
    <source>
        <dbReference type="Proteomes" id="UP001055172"/>
    </source>
</evidence>